<evidence type="ECO:0000256" key="3">
    <source>
        <dbReference type="SAM" id="MobiDB-lite"/>
    </source>
</evidence>
<dbReference type="InterPro" id="IPR000863">
    <property type="entry name" value="Sulfotransferase_dom"/>
</dbReference>
<proteinExistence type="inferred from homology"/>
<keyword evidence="2" id="KW-0808">Transferase</keyword>
<dbReference type="PANTHER" id="PTHR11783">
    <property type="entry name" value="SULFOTRANSFERASE SULT"/>
    <property type="match status" value="1"/>
</dbReference>
<feature type="region of interest" description="Disordered" evidence="3">
    <location>
        <begin position="87"/>
        <end position="106"/>
    </location>
</feature>
<comment type="similarity">
    <text evidence="1">Belongs to the sulfotransferase 1 family.</text>
</comment>
<dbReference type="Proteomes" id="UP000824890">
    <property type="component" value="Unassembled WGS sequence"/>
</dbReference>
<comment type="caution">
    <text evidence="5">The sequence shown here is derived from an EMBL/GenBank/DDBJ whole genome shotgun (WGS) entry which is preliminary data.</text>
</comment>
<accession>A0ABQ8CSI6</accession>
<evidence type="ECO:0000313" key="5">
    <source>
        <dbReference type="EMBL" id="KAH0919315.1"/>
    </source>
</evidence>
<name>A0ABQ8CSI6_BRANA</name>
<feature type="non-terminal residue" evidence="5">
    <location>
        <position position="858"/>
    </location>
</feature>
<dbReference type="InterPro" id="IPR027417">
    <property type="entry name" value="P-loop_NTPase"/>
</dbReference>
<keyword evidence="6" id="KW-1185">Reference proteome</keyword>
<dbReference type="EMBL" id="JAGKQM010000007">
    <property type="protein sequence ID" value="KAH0919315.1"/>
    <property type="molecule type" value="Genomic_DNA"/>
</dbReference>
<reference evidence="5 6" key="1">
    <citation type="submission" date="2021-05" db="EMBL/GenBank/DDBJ databases">
        <title>Genome Assembly of Synthetic Allotetraploid Brassica napus Reveals Homoeologous Exchanges between Subgenomes.</title>
        <authorList>
            <person name="Davis J.T."/>
        </authorList>
    </citation>
    <scope>NUCLEOTIDE SEQUENCE [LARGE SCALE GENOMIC DNA]</scope>
    <source>
        <strain evidence="6">cv. Da-Ae</strain>
        <tissue evidence="5">Seedling</tissue>
    </source>
</reference>
<dbReference type="SUPFAM" id="SSF52540">
    <property type="entry name" value="P-loop containing nucleoside triphosphate hydrolases"/>
    <property type="match status" value="3"/>
</dbReference>
<feature type="domain" description="Sulfotransferase" evidence="4">
    <location>
        <begin position="186"/>
        <end position="427"/>
    </location>
</feature>
<evidence type="ECO:0000313" key="6">
    <source>
        <dbReference type="Proteomes" id="UP000824890"/>
    </source>
</evidence>
<evidence type="ECO:0000256" key="1">
    <source>
        <dbReference type="ARBA" id="ARBA00005771"/>
    </source>
</evidence>
<feature type="domain" description="Sulfotransferase" evidence="4">
    <location>
        <begin position="598"/>
        <end position="855"/>
    </location>
</feature>
<gene>
    <name evidence="5" type="ORF">HID58_026975</name>
</gene>
<evidence type="ECO:0000259" key="4">
    <source>
        <dbReference type="Pfam" id="PF00685"/>
    </source>
</evidence>
<protein>
    <recommendedName>
        <fullName evidence="4">Sulfotransferase domain-containing protein</fullName>
    </recommendedName>
</protein>
<organism evidence="5 6">
    <name type="scientific">Brassica napus</name>
    <name type="common">Rape</name>
    <dbReference type="NCBI Taxonomy" id="3708"/>
    <lineage>
        <taxon>Eukaryota</taxon>
        <taxon>Viridiplantae</taxon>
        <taxon>Streptophyta</taxon>
        <taxon>Embryophyta</taxon>
        <taxon>Tracheophyta</taxon>
        <taxon>Spermatophyta</taxon>
        <taxon>Magnoliopsida</taxon>
        <taxon>eudicotyledons</taxon>
        <taxon>Gunneridae</taxon>
        <taxon>Pentapetalae</taxon>
        <taxon>rosids</taxon>
        <taxon>malvids</taxon>
        <taxon>Brassicales</taxon>
        <taxon>Brassicaceae</taxon>
        <taxon>Brassiceae</taxon>
        <taxon>Brassica</taxon>
    </lineage>
</organism>
<dbReference type="Pfam" id="PF00685">
    <property type="entry name" value="Sulfotransfer_1"/>
    <property type="match status" value="3"/>
</dbReference>
<evidence type="ECO:0000256" key="2">
    <source>
        <dbReference type="ARBA" id="ARBA00022679"/>
    </source>
</evidence>
<sequence>MMVRDSSLHNLSDTSKLDDSFFFDGGERDRTMFLLIQSSRGLCFAREIAETETMTTKKTMVLMESESITHERCQSLHKWQIITNSHTTNIDHPSSHTDQKHKSSNLLPLSPVATETVTDTTVPNHDEKESTEFEKNQKRYQDLISTFPHVKGWRPKAPLIEYGGPWWVQPILEGSLYAQEFFQARPNDFLICSYPKIGATWLKSLAFTIANRSRFDDSTNPLLKRNPHELIPFIEIEFPLFPHIDVLQDEGNTLFTTHMPHDCLPDSVVKSGCKMVYIWRDPKDTFISLWNFFQKQRSECGPLNSLEEAFDMFCKGLSVYGPYLDHVLAYWKAYQENPHRLILCRYGFTAEEEEKEIIQKVVSLCSFETMKNLEANKGDKKREDHLGVYANSASFRKGKVGDWENYLTLEMAARIDGLVEETFKGTGLLENGKNTCPPMEIETVTDTTVPNHDETEIESTEFEKNQKRYQDLISTFPHVKGWRFKDPFISYLKTGTTWPKSLTFLIANRSRFDDSTNPLLKHHPSPFTKSAYFRKGKTGDWVNYLTPDMAARIDGIMEEKFKGTGLLEYETVRDSTVPNHDETELTEFQKNQKRYQDLISTLPHTGSTWLKSLTFTIANRSRFDDFTNPLLKRNPHELIPFLEIEFPLFPHVDVLQDKENTLFSTHMPHDFLPDSVEKSGCKMVYIWRDPKDTFISFWSFMQKQRSTRGPLNSLEECFDMFCQGISGDGPYLDHVLGYWKAHQENPDKILFLKYETVRADPLPCVKRLAEFMGYGFTAEEEKSGVVEKVVNLCSFETMKNLEANKGDKERGDHPSPYTNSTYFRKGKTGDWVNYLTPEMAARMDGIMEEKFKGTGLLE</sequence>
<dbReference type="Gene3D" id="3.40.50.300">
    <property type="entry name" value="P-loop containing nucleotide triphosphate hydrolases"/>
    <property type="match status" value="4"/>
</dbReference>
<feature type="domain" description="Sulfotransferase" evidence="4">
    <location>
        <begin position="527"/>
        <end position="565"/>
    </location>
</feature>